<evidence type="ECO:0000313" key="4">
    <source>
        <dbReference type="Proteomes" id="UP000050790"/>
    </source>
</evidence>
<proteinExistence type="predicted"/>
<keyword evidence="3" id="KW-0119">Carbohydrate metabolism</keyword>
<dbReference type="PANTHER" id="PTHR13398">
    <property type="entry name" value="GDP-FUCOSE PROTEIN O-FUCOSYLTRANSFERASE 2"/>
    <property type="match status" value="1"/>
</dbReference>
<dbReference type="WBParaSite" id="SMRG1_45090.1">
    <property type="protein sequence ID" value="SMRG1_45090.1"/>
    <property type="gene ID" value="SMRG1_45090"/>
</dbReference>
<evidence type="ECO:0000256" key="2">
    <source>
        <dbReference type="ARBA" id="ARBA00023253"/>
    </source>
</evidence>
<dbReference type="PANTHER" id="PTHR13398:SF0">
    <property type="entry name" value="GDP-FUCOSE PROTEIN O-FUCOSYLTRANSFERASE 2"/>
    <property type="match status" value="1"/>
</dbReference>
<evidence type="ECO:0008006" key="6">
    <source>
        <dbReference type="Google" id="ProtNLM"/>
    </source>
</evidence>
<protein>
    <recommendedName>
        <fullName evidence="6">Peptide-O-fucosyltransferase</fullName>
    </recommendedName>
</protein>
<keyword evidence="1" id="KW-0808">Transferase</keyword>
<dbReference type="Proteomes" id="UP000050790">
    <property type="component" value="Unassembled WGS sequence"/>
</dbReference>
<reference evidence="5" key="1">
    <citation type="submission" date="2023-11" db="UniProtKB">
        <authorList>
            <consortium name="WormBaseParasite"/>
        </authorList>
    </citation>
    <scope>IDENTIFICATION</scope>
</reference>
<dbReference type="GO" id="GO:0006004">
    <property type="term" value="P:fucose metabolic process"/>
    <property type="evidence" value="ECO:0007669"/>
    <property type="project" value="UniProtKB-KW"/>
</dbReference>
<sequence length="163" mass="18260">MTFSSEAVVRSYWESFLEVRRSIAIAKHLRDIGDNYRGAYLHSNDISDRTVSPSIVEHLGPGSSWLRPQWPLSPALGGPYVAVHWRRGDFVTTTAQQILNAVKIFNQYEDHKIDTIYLATDANKEVRGGHNSSSIPKMKPPSINNAKSTCVFCLYHLGKTTSP</sequence>
<name>A0AA84ZT57_9TREM</name>
<organism evidence="4 5">
    <name type="scientific">Schistosoma margrebowiei</name>
    <dbReference type="NCBI Taxonomy" id="48269"/>
    <lineage>
        <taxon>Eukaryota</taxon>
        <taxon>Metazoa</taxon>
        <taxon>Spiralia</taxon>
        <taxon>Lophotrochozoa</taxon>
        <taxon>Platyhelminthes</taxon>
        <taxon>Trematoda</taxon>
        <taxon>Digenea</taxon>
        <taxon>Strigeidida</taxon>
        <taxon>Schistosomatoidea</taxon>
        <taxon>Schistosomatidae</taxon>
        <taxon>Schistosoma</taxon>
    </lineage>
</organism>
<dbReference type="InterPro" id="IPR045130">
    <property type="entry name" value="OFUT2-like"/>
</dbReference>
<dbReference type="Gene3D" id="3.40.50.11350">
    <property type="match status" value="1"/>
</dbReference>
<dbReference type="AlphaFoldDB" id="A0AA84ZT57"/>
<accession>A0AA84ZT57</accession>
<evidence type="ECO:0000313" key="5">
    <source>
        <dbReference type="WBParaSite" id="SMRG1_45090.1"/>
    </source>
</evidence>
<evidence type="ECO:0000256" key="1">
    <source>
        <dbReference type="ARBA" id="ARBA00022679"/>
    </source>
</evidence>
<evidence type="ECO:0000256" key="3">
    <source>
        <dbReference type="ARBA" id="ARBA00023277"/>
    </source>
</evidence>
<keyword evidence="2" id="KW-0294">Fucose metabolism</keyword>
<dbReference type="GO" id="GO:0046922">
    <property type="term" value="F:peptide-O-fucosyltransferase activity"/>
    <property type="evidence" value="ECO:0007669"/>
    <property type="project" value="InterPro"/>
</dbReference>